<sequence>MAAELSALDEEPPGAPPGPTLAGPLAPTLTAGERRVVSVVMVGREVPLWLDTTEVEAPPSTPAEHELRDTAASFGG</sequence>
<evidence type="ECO:0000313" key="3">
    <source>
        <dbReference type="Proteomes" id="UP000075502"/>
    </source>
</evidence>
<dbReference type="AlphaFoldDB" id="A0A150TLD9"/>
<comment type="caution">
    <text evidence="2">The sequence shown here is derived from an EMBL/GenBank/DDBJ whole genome shotgun (WGS) entry which is preliminary data.</text>
</comment>
<gene>
    <name evidence="2" type="ORF">BE21_40290</name>
</gene>
<name>A0A150TLD9_SORCE</name>
<dbReference type="Proteomes" id="UP000075502">
    <property type="component" value="Unassembled WGS sequence"/>
</dbReference>
<accession>A0A150TLD9</accession>
<feature type="region of interest" description="Disordered" evidence="1">
    <location>
        <begin position="56"/>
        <end position="76"/>
    </location>
</feature>
<dbReference type="EMBL" id="JEME01002018">
    <property type="protein sequence ID" value="KYG05490.1"/>
    <property type="molecule type" value="Genomic_DNA"/>
</dbReference>
<protein>
    <submittedName>
        <fullName evidence="2">Uncharacterized protein</fullName>
    </submittedName>
</protein>
<feature type="non-terminal residue" evidence="2">
    <location>
        <position position="76"/>
    </location>
</feature>
<organism evidence="2 3">
    <name type="scientific">Sorangium cellulosum</name>
    <name type="common">Polyangium cellulosum</name>
    <dbReference type="NCBI Taxonomy" id="56"/>
    <lineage>
        <taxon>Bacteria</taxon>
        <taxon>Pseudomonadati</taxon>
        <taxon>Myxococcota</taxon>
        <taxon>Polyangia</taxon>
        <taxon>Polyangiales</taxon>
        <taxon>Polyangiaceae</taxon>
        <taxon>Sorangium</taxon>
    </lineage>
</organism>
<feature type="region of interest" description="Disordered" evidence="1">
    <location>
        <begin position="1"/>
        <end position="26"/>
    </location>
</feature>
<reference evidence="2 3" key="1">
    <citation type="submission" date="2014-02" db="EMBL/GenBank/DDBJ databases">
        <title>The small core and large imbalanced accessory genome model reveals a collaborative survival strategy of Sorangium cellulosum strains in nature.</title>
        <authorList>
            <person name="Han K."/>
            <person name="Peng R."/>
            <person name="Blom J."/>
            <person name="Li Y.-Z."/>
        </authorList>
    </citation>
    <scope>NUCLEOTIDE SEQUENCE [LARGE SCALE GENOMIC DNA]</scope>
    <source>
        <strain evidence="2 3">So0007-03</strain>
    </source>
</reference>
<evidence type="ECO:0000256" key="1">
    <source>
        <dbReference type="SAM" id="MobiDB-lite"/>
    </source>
</evidence>
<proteinExistence type="predicted"/>
<evidence type="ECO:0000313" key="2">
    <source>
        <dbReference type="EMBL" id="KYG05490.1"/>
    </source>
</evidence>